<comment type="subcellular location">
    <subcellularLocation>
        <location evidence="1">Mitochondrion membrane</location>
        <topology evidence="1">Multi-pass membrane protein</topology>
    </subcellularLocation>
</comment>
<keyword evidence="6" id="KW-0999">Mitochondrion inner membrane</keyword>
<keyword evidence="7" id="KW-1133">Transmembrane helix</keyword>
<dbReference type="EMBL" id="VIFY01000130">
    <property type="protein sequence ID" value="TQB69920.1"/>
    <property type="molecule type" value="Genomic_DNA"/>
</dbReference>
<evidence type="ECO:0000256" key="11">
    <source>
        <dbReference type="RuleBase" id="RU000488"/>
    </source>
</evidence>
<dbReference type="GO" id="GO:0031966">
    <property type="term" value="C:mitochondrial membrane"/>
    <property type="evidence" value="ECO:0007669"/>
    <property type="project" value="UniProtKB-SubCell"/>
</dbReference>
<keyword evidence="9 10" id="KW-0472">Membrane</keyword>
<dbReference type="OrthoDB" id="2139348at2759"/>
<dbReference type="InterPro" id="IPR050567">
    <property type="entry name" value="Mitochondrial_Carrier"/>
</dbReference>
<evidence type="ECO:0000313" key="13">
    <source>
        <dbReference type="Proteomes" id="UP000319663"/>
    </source>
</evidence>
<dbReference type="Proteomes" id="UP000319663">
    <property type="component" value="Unassembled WGS sequence"/>
</dbReference>
<dbReference type="Gene3D" id="1.50.40.10">
    <property type="entry name" value="Mitochondrial carrier domain"/>
    <property type="match status" value="2"/>
</dbReference>
<name>A0A507QSC1_MONPU</name>
<dbReference type="GO" id="GO:0000064">
    <property type="term" value="F:L-ornithine transmembrane transporter activity"/>
    <property type="evidence" value="ECO:0007669"/>
    <property type="project" value="TreeGrafter"/>
</dbReference>
<evidence type="ECO:0000256" key="4">
    <source>
        <dbReference type="ARBA" id="ARBA00022692"/>
    </source>
</evidence>
<proteinExistence type="inferred from homology"/>
<dbReference type="InterPro" id="IPR018108">
    <property type="entry name" value="MCP_transmembrane"/>
</dbReference>
<evidence type="ECO:0000256" key="10">
    <source>
        <dbReference type="PROSITE-ProRule" id="PRU00282"/>
    </source>
</evidence>
<dbReference type="PANTHER" id="PTHR45624:SF31">
    <property type="entry name" value="MITOCHONDRIAL ORNITHINE TRANSPORTER 1"/>
    <property type="match status" value="1"/>
</dbReference>
<evidence type="ECO:0000256" key="3">
    <source>
        <dbReference type="ARBA" id="ARBA00022448"/>
    </source>
</evidence>
<evidence type="ECO:0008006" key="14">
    <source>
        <dbReference type="Google" id="ProtNLM"/>
    </source>
</evidence>
<evidence type="ECO:0000313" key="12">
    <source>
        <dbReference type="EMBL" id="TQB69920.1"/>
    </source>
</evidence>
<reference evidence="12 13" key="1">
    <citation type="submission" date="2019-06" db="EMBL/GenBank/DDBJ databases">
        <title>Wine fermentation using esterase from Monascus purpureus.</title>
        <authorList>
            <person name="Geng C."/>
            <person name="Zhang Y."/>
        </authorList>
    </citation>
    <scope>NUCLEOTIDE SEQUENCE [LARGE SCALE GENOMIC DNA]</scope>
    <source>
        <strain evidence="12">HQ1</strain>
    </source>
</reference>
<evidence type="ECO:0000256" key="1">
    <source>
        <dbReference type="ARBA" id="ARBA00004225"/>
    </source>
</evidence>
<evidence type="ECO:0000256" key="5">
    <source>
        <dbReference type="ARBA" id="ARBA00022737"/>
    </source>
</evidence>
<dbReference type="STRING" id="5098.A0A507QSC1"/>
<feature type="repeat" description="Solcar" evidence="10">
    <location>
        <begin position="127"/>
        <end position="213"/>
    </location>
</feature>
<keyword evidence="5" id="KW-0677">Repeat</keyword>
<organism evidence="12 13">
    <name type="scientific">Monascus purpureus</name>
    <name type="common">Red mold</name>
    <name type="synonym">Monascus anka</name>
    <dbReference type="NCBI Taxonomy" id="5098"/>
    <lineage>
        <taxon>Eukaryota</taxon>
        <taxon>Fungi</taxon>
        <taxon>Dikarya</taxon>
        <taxon>Ascomycota</taxon>
        <taxon>Pezizomycotina</taxon>
        <taxon>Eurotiomycetes</taxon>
        <taxon>Eurotiomycetidae</taxon>
        <taxon>Eurotiales</taxon>
        <taxon>Aspergillaceae</taxon>
        <taxon>Monascus</taxon>
    </lineage>
</organism>
<keyword evidence="3 11" id="KW-0813">Transport</keyword>
<dbReference type="InterPro" id="IPR023395">
    <property type="entry name" value="MCP_dom_sf"/>
</dbReference>
<evidence type="ECO:0000256" key="9">
    <source>
        <dbReference type="ARBA" id="ARBA00023136"/>
    </source>
</evidence>
<keyword evidence="13" id="KW-1185">Reference proteome</keyword>
<keyword evidence="8" id="KW-0496">Mitochondrion</keyword>
<gene>
    <name evidence="12" type="ORF">MPDQ_001239</name>
</gene>
<keyword evidence="4 10" id="KW-0812">Transmembrane</keyword>
<dbReference type="Pfam" id="PF00153">
    <property type="entry name" value="Mito_carr"/>
    <property type="match status" value="3"/>
</dbReference>
<evidence type="ECO:0000256" key="8">
    <source>
        <dbReference type="ARBA" id="ARBA00023128"/>
    </source>
</evidence>
<evidence type="ECO:0000256" key="7">
    <source>
        <dbReference type="ARBA" id="ARBA00022989"/>
    </source>
</evidence>
<comment type="similarity">
    <text evidence="2 11">Belongs to the mitochondrial carrier (TC 2.A.29) family.</text>
</comment>
<comment type="caution">
    <text evidence="12">The sequence shown here is derived from an EMBL/GenBank/DDBJ whole genome shotgun (WGS) entry which is preliminary data.</text>
</comment>
<dbReference type="PANTHER" id="PTHR45624">
    <property type="entry name" value="MITOCHONDRIAL BASIC AMINO ACIDS TRANSPORTER-RELATED"/>
    <property type="match status" value="1"/>
</dbReference>
<sequence>MAAAEHGIAINDERSMDLPSVPSSQGVEAFKDVIFGSAAGMAGKIIEYPFDTVKVRLQSQPEHLPLRYKGPVDCFHQSFQADGLRGLYRGISAPMAGAAVETSCLFFSYRIIQDAMRAVLHSSDEPLSFSVLLLCGAASGSVTSLLLTPIELIKCKMQVLEAPGYRPSPFALIASIFRQNGILGFWRGQLGTLIRETGGSAAWFGSYEGVSALFRKYSMISPSAGSSPSEEPPLPVYQQMIAGATAGISYNFMFYPADTIKSRMQTEDVSRAAADGERRSFWGVGKALWRQQGLKGMYRGCGITVARSAPSSAFIFSVYEGLRQYFG</sequence>
<dbReference type="AlphaFoldDB" id="A0A507QSC1"/>
<accession>A0A507QSC1</accession>
<dbReference type="PROSITE" id="PS50920">
    <property type="entry name" value="SOLCAR"/>
    <property type="match status" value="3"/>
</dbReference>
<feature type="repeat" description="Solcar" evidence="10">
    <location>
        <begin position="27"/>
        <end position="115"/>
    </location>
</feature>
<dbReference type="FunFam" id="1.50.40.10:FF:000109">
    <property type="entry name" value="Ornithine carrier protein AmcA/Ort1"/>
    <property type="match status" value="1"/>
</dbReference>
<evidence type="ECO:0000256" key="2">
    <source>
        <dbReference type="ARBA" id="ARBA00006375"/>
    </source>
</evidence>
<dbReference type="SUPFAM" id="SSF103506">
    <property type="entry name" value="Mitochondrial carrier"/>
    <property type="match status" value="1"/>
</dbReference>
<dbReference type="GO" id="GO:1990575">
    <property type="term" value="P:mitochondrial L-ornithine transmembrane transport"/>
    <property type="evidence" value="ECO:0007669"/>
    <property type="project" value="TreeGrafter"/>
</dbReference>
<protein>
    <recommendedName>
        <fullName evidence="14">Amino-acid transporter arg-13</fullName>
    </recommendedName>
</protein>
<feature type="repeat" description="Solcar" evidence="10">
    <location>
        <begin position="234"/>
        <end position="325"/>
    </location>
</feature>
<evidence type="ECO:0000256" key="6">
    <source>
        <dbReference type="ARBA" id="ARBA00022792"/>
    </source>
</evidence>